<protein>
    <submittedName>
        <fullName evidence="1">Uncharacterized protein</fullName>
    </submittedName>
</protein>
<dbReference type="EMBL" id="CAJOAX010001539">
    <property type="protein sequence ID" value="CAF3724675.1"/>
    <property type="molecule type" value="Genomic_DNA"/>
</dbReference>
<organism evidence="1 2">
    <name type="scientific">Rotaria sordida</name>
    <dbReference type="NCBI Taxonomy" id="392033"/>
    <lineage>
        <taxon>Eukaryota</taxon>
        <taxon>Metazoa</taxon>
        <taxon>Spiralia</taxon>
        <taxon>Gnathifera</taxon>
        <taxon>Rotifera</taxon>
        <taxon>Eurotatoria</taxon>
        <taxon>Bdelloidea</taxon>
        <taxon>Philodinida</taxon>
        <taxon>Philodinidae</taxon>
        <taxon>Rotaria</taxon>
    </lineage>
</organism>
<dbReference type="Proteomes" id="UP000663823">
    <property type="component" value="Unassembled WGS sequence"/>
</dbReference>
<evidence type="ECO:0000313" key="1">
    <source>
        <dbReference type="EMBL" id="CAF3724675.1"/>
    </source>
</evidence>
<sequence>TNQILKSFTNIKDFQSGADIHETYLSHIEKNSFTIASPIHFYMQCEDVNRAEQIYNKSKKNTMDIYGAMRKGLIVVKI</sequence>
<evidence type="ECO:0000313" key="2">
    <source>
        <dbReference type="Proteomes" id="UP000663823"/>
    </source>
</evidence>
<dbReference type="AlphaFoldDB" id="A0A818WGX4"/>
<name>A0A818WGX4_9BILA</name>
<reference evidence="1" key="1">
    <citation type="submission" date="2021-02" db="EMBL/GenBank/DDBJ databases">
        <authorList>
            <person name="Nowell W R."/>
        </authorList>
    </citation>
    <scope>NUCLEOTIDE SEQUENCE</scope>
</reference>
<accession>A0A818WGX4</accession>
<gene>
    <name evidence="1" type="ORF">OTI717_LOCUS14049</name>
</gene>
<feature type="non-terminal residue" evidence="1">
    <location>
        <position position="1"/>
    </location>
</feature>
<comment type="caution">
    <text evidence="1">The sequence shown here is derived from an EMBL/GenBank/DDBJ whole genome shotgun (WGS) entry which is preliminary data.</text>
</comment>
<proteinExistence type="predicted"/>